<feature type="transmembrane region" description="Helical" evidence="10">
    <location>
        <begin position="46"/>
        <end position="64"/>
    </location>
</feature>
<sequence length="233" mass="25560">MSSPPPKVSLYSSNELKNATDDALTPYLTTLPKPYTFKQQHYATNVRLVLGYAAVIIAGVLFYADYKLGWDATKAYTGPACIAYFVLNGALTYWIWAVEAGTVFVGTREGGQKLTLKSSTQKYKPIYKLKVTYEAPSGKKWEDKEIEGSFTQWFNTHGYLQKKEFQAWLADNIEVLGMAEKESLDKKNSSRAASTPLTVNGTEATPAVPSFATGSEASAVPTSAKKGRGKNRA</sequence>
<dbReference type="GO" id="GO:0005787">
    <property type="term" value="C:signal peptidase complex"/>
    <property type="evidence" value="ECO:0007669"/>
    <property type="project" value="InterPro"/>
</dbReference>
<dbReference type="AlphaFoldDB" id="W9Z218"/>
<dbReference type="PANTHER" id="PTHR13085">
    <property type="entry name" value="MICROSOMAL SIGNAL PEPTIDASE 25 KDA SUBUNIT"/>
    <property type="match status" value="1"/>
</dbReference>
<evidence type="ECO:0000256" key="9">
    <source>
        <dbReference type="SAM" id="MobiDB-lite"/>
    </source>
</evidence>
<evidence type="ECO:0000313" key="11">
    <source>
        <dbReference type="EMBL" id="EXJ88554.1"/>
    </source>
</evidence>
<evidence type="ECO:0000256" key="2">
    <source>
        <dbReference type="ARBA" id="ARBA00007324"/>
    </source>
</evidence>
<comment type="function">
    <text evidence="8">Component of the signal peptidase complex (SPC) which catalyzes the cleavage of N-terminal signal sequences from nascent proteins as they are translocated into the lumen of the endoplasmic reticulum. Enhances the enzymatic activity of SPC and facilitates the interactions between different components of the translocation site.</text>
</comment>
<dbReference type="EMBL" id="AMWN01000004">
    <property type="protein sequence ID" value="EXJ88554.1"/>
    <property type="molecule type" value="Genomic_DNA"/>
</dbReference>
<accession>W9Z218</accession>
<keyword evidence="5" id="KW-0256">Endoplasmic reticulum</keyword>
<dbReference type="STRING" id="1182541.W9Z218"/>
<evidence type="ECO:0000313" key="12">
    <source>
        <dbReference type="Proteomes" id="UP000019484"/>
    </source>
</evidence>
<evidence type="ECO:0000256" key="7">
    <source>
        <dbReference type="ARBA" id="ARBA00023136"/>
    </source>
</evidence>
<dbReference type="HOGENOM" id="CLU_089740_1_0_1"/>
<evidence type="ECO:0000256" key="6">
    <source>
        <dbReference type="ARBA" id="ARBA00022989"/>
    </source>
</evidence>
<reference evidence="11 12" key="1">
    <citation type="submission" date="2013-03" db="EMBL/GenBank/DDBJ databases">
        <title>The Genome Sequence of Capronia coronata CBS 617.96.</title>
        <authorList>
            <consortium name="The Broad Institute Genomics Platform"/>
            <person name="Cuomo C."/>
            <person name="de Hoog S."/>
            <person name="Gorbushina A."/>
            <person name="Walker B."/>
            <person name="Young S.K."/>
            <person name="Zeng Q."/>
            <person name="Gargeya S."/>
            <person name="Fitzgerald M."/>
            <person name="Haas B."/>
            <person name="Abouelleil A."/>
            <person name="Allen A.W."/>
            <person name="Alvarado L."/>
            <person name="Arachchi H.M."/>
            <person name="Berlin A.M."/>
            <person name="Chapman S.B."/>
            <person name="Gainer-Dewar J."/>
            <person name="Goldberg J."/>
            <person name="Griggs A."/>
            <person name="Gujja S."/>
            <person name="Hansen M."/>
            <person name="Howarth C."/>
            <person name="Imamovic A."/>
            <person name="Ireland A."/>
            <person name="Larimer J."/>
            <person name="McCowan C."/>
            <person name="Murphy C."/>
            <person name="Pearson M."/>
            <person name="Poon T.W."/>
            <person name="Priest M."/>
            <person name="Roberts A."/>
            <person name="Saif S."/>
            <person name="Shea T."/>
            <person name="Sisk P."/>
            <person name="Sykes S."/>
            <person name="Wortman J."/>
            <person name="Nusbaum C."/>
            <person name="Birren B."/>
        </authorList>
    </citation>
    <scope>NUCLEOTIDE SEQUENCE [LARGE SCALE GENOMIC DNA]</scope>
    <source>
        <strain evidence="11 12">CBS 617.96</strain>
    </source>
</reference>
<dbReference type="GO" id="GO:0045047">
    <property type="term" value="P:protein targeting to ER"/>
    <property type="evidence" value="ECO:0007669"/>
    <property type="project" value="TreeGrafter"/>
</dbReference>
<dbReference type="GeneID" id="19160359"/>
<keyword evidence="12" id="KW-1185">Reference proteome</keyword>
<comment type="caution">
    <text evidence="11">The sequence shown here is derived from an EMBL/GenBank/DDBJ whole genome shotgun (WGS) entry which is preliminary data.</text>
</comment>
<evidence type="ECO:0000256" key="10">
    <source>
        <dbReference type="SAM" id="Phobius"/>
    </source>
</evidence>
<keyword evidence="6 10" id="KW-1133">Transmembrane helix</keyword>
<name>W9Z218_9EURO</name>
<organism evidence="11 12">
    <name type="scientific">Capronia coronata CBS 617.96</name>
    <dbReference type="NCBI Taxonomy" id="1182541"/>
    <lineage>
        <taxon>Eukaryota</taxon>
        <taxon>Fungi</taxon>
        <taxon>Dikarya</taxon>
        <taxon>Ascomycota</taxon>
        <taxon>Pezizomycotina</taxon>
        <taxon>Eurotiomycetes</taxon>
        <taxon>Chaetothyriomycetidae</taxon>
        <taxon>Chaetothyriales</taxon>
        <taxon>Herpotrichiellaceae</taxon>
        <taxon>Capronia</taxon>
    </lineage>
</organism>
<evidence type="ECO:0000256" key="3">
    <source>
        <dbReference type="ARBA" id="ARBA00017057"/>
    </source>
</evidence>
<gene>
    <name evidence="11" type="ORF">A1O1_05484</name>
</gene>
<protein>
    <recommendedName>
        <fullName evidence="3">Signal peptidase complex subunit 2</fullName>
    </recommendedName>
</protein>
<comment type="subcellular location">
    <subcellularLocation>
        <location evidence="1">Endoplasmic reticulum membrane</location>
        <topology evidence="1">Multi-pass membrane protein</topology>
    </subcellularLocation>
</comment>
<dbReference type="PANTHER" id="PTHR13085:SF0">
    <property type="entry name" value="SIGNAL PEPTIDASE COMPLEX SUBUNIT 2"/>
    <property type="match status" value="1"/>
</dbReference>
<feature type="compositionally biased region" description="Polar residues" evidence="9">
    <location>
        <begin position="190"/>
        <end position="203"/>
    </location>
</feature>
<feature type="transmembrane region" description="Helical" evidence="10">
    <location>
        <begin position="76"/>
        <end position="96"/>
    </location>
</feature>
<evidence type="ECO:0000256" key="5">
    <source>
        <dbReference type="ARBA" id="ARBA00022824"/>
    </source>
</evidence>
<dbReference type="Pfam" id="PF06703">
    <property type="entry name" value="SPC25"/>
    <property type="match status" value="1"/>
</dbReference>
<comment type="similarity">
    <text evidence="2">Belongs to the SPCS2 family.</text>
</comment>
<keyword evidence="7 10" id="KW-0472">Membrane</keyword>
<dbReference type="OrthoDB" id="29558at2759"/>
<dbReference type="GO" id="GO:0006465">
    <property type="term" value="P:signal peptide processing"/>
    <property type="evidence" value="ECO:0007669"/>
    <property type="project" value="InterPro"/>
</dbReference>
<dbReference type="RefSeq" id="XP_007724560.1">
    <property type="nucleotide sequence ID" value="XM_007726370.1"/>
</dbReference>
<proteinExistence type="inferred from homology"/>
<dbReference type="Proteomes" id="UP000019484">
    <property type="component" value="Unassembled WGS sequence"/>
</dbReference>
<feature type="region of interest" description="Disordered" evidence="9">
    <location>
        <begin position="184"/>
        <end position="233"/>
    </location>
</feature>
<keyword evidence="4 10" id="KW-0812">Transmembrane</keyword>
<evidence type="ECO:0000256" key="4">
    <source>
        <dbReference type="ARBA" id="ARBA00022692"/>
    </source>
</evidence>
<evidence type="ECO:0000256" key="1">
    <source>
        <dbReference type="ARBA" id="ARBA00004477"/>
    </source>
</evidence>
<evidence type="ECO:0000256" key="8">
    <source>
        <dbReference type="ARBA" id="ARBA00045608"/>
    </source>
</evidence>
<dbReference type="InterPro" id="IPR009582">
    <property type="entry name" value="Spc2/SPCS2"/>
</dbReference>
<dbReference type="eggNOG" id="ENOG502S2C7">
    <property type="taxonomic scope" value="Eukaryota"/>
</dbReference>